<dbReference type="EMBL" id="VSSS01000002">
    <property type="protein sequence ID" value="TYM00106.1"/>
    <property type="molecule type" value="Genomic_DNA"/>
</dbReference>
<protein>
    <submittedName>
        <fullName evidence="1">Uncharacterized protein</fullName>
    </submittedName>
</protein>
<dbReference type="Proteomes" id="UP000324758">
    <property type="component" value="Unassembled WGS sequence"/>
</dbReference>
<reference evidence="1 2" key="1">
    <citation type="submission" date="2019-08" db="EMBL/GenBank/DDBJ databases">
        <title>Bradyrhizobium hipponensis sp. nov., a rhizobium isolated from a Lupinus angustifolius root nodule in Tunisia.</title>
        <authorList>
            <person name="Off K."/>
            <person name="Rejili M."/>
            <person name="Mars M."/>
            <person name="Brachmann A."/>
            <person name="Marin M."/>
        </authorList>
    </citation>
    <scope>NUCLEOTIDE SEQUENCE [LARGE SCALE GENOMIC DNA]</scope>
    <source>
        <strain evidence="1 2">CTAW71</strain>
    </source>
</reference>
<keyword evidence="2" id="KW-1185">Reference proteome</keyword>
<dbReference type="OrthoDB" id="8250791at2"/>
<sequence length="69" mass="7438">MNEHQSESSTSTFSETTATIREAARGVRHTLEDGTAPGQWKAILSDLVREAPLPSLAVAFMIGVIAARR</sequence>
<name>A0A5D3KTD5_9BRAD</name>
<dbReference type="AlphaFoldDB" id="A0A5D3KTD5"/>
<comment type="caution">
    <text evidence="1">The sequence shown here is derived from an EMBL/GenBank/DDBJ whole genome shotgun (WGS) entry which is preliminary data.</text>
</comment>
<gene>
    <name evidence="1" type="ORF">FXB40_00865</name>
</gene>
<proteinExistence type="predicted"/>
<organism evidence="1 2">
    <name type="scientific">Bradyrhizobium rifense</name>
    <dbReference type="NCBI Taxonomy" id="515499"/>
    <lineage>
        <taxon>Bacteria</taxon>
        <taxon>Pseudomonadati</taxon>
        <taxon>Pseudomonadota</taxon>
        <taxon>Alphaproteobacteria</taxon>
        <taxon>Hyphomicrobiales</taxon>
        <taxon>Nitrobacteraceae</taxon>
        <taxon>Bradyrhizobium</taxon>
    </lineage>
</organism>
<evidence type="ECO:0000313" key="1">
    <source>
        <dbReference type="EMBL" id="TYM00106.1"/>
    </source>
</evidence>
<accession>A0A5D3KTD5</accession>
<evidence type="ECO:0000313" key="2">
    <source>
        <dbReference type="Proteomes" id="UP000324758"/>
    </source>
</evidence>